<dbReference type="Proteomes" id="UP000248329">
    <property type="component" value="Unassembled WGS sequence"/>
</dbReference>
<evidence type="ECO:0000313" key="2">
    <source>
        <dbReference type="Proteomes" id="UP000248329"/>
    </source>
</evidence>
<comment type="caution">
    <text evidence="1">The sequence shown here is derived from an EMBL/GenBank/DDBJ whole genome shotgun (WGS) entry which is preliminary data.</text>
</comment>
<proteinExistence type="predicted"/>
<name>A0AC61L6C4_9EURY</name>
<evidence type="ECO:0000313" key="1">
    <source>
        <dbReference type="EMBL" id="PXF61927.1"/>
    </source>
</evidence>
<sequence length="265" mass="28196">MSLSFRISLSLLAGIFFGFIAVILTCLLTATSFAEFAGEIRSPEIISAILLSLKTSIAVVFLALLFGIPAAYILATKQFKGKNILDTFVDLPIVLPPLVCGLAILIAFGGEGIFSRFNVLFTVKGIIIAQLFVASPFLIRSTKTAFESIDQDVMDAARTLGASEFYTFKKVSLPLAKSGIASGVIMTWARALGEFGATAMVAGCIPYRTETMTVGIYMHTMSGNISASIALSLILMVIAVTTLIVFKYVGTMEDCNLGTRGAAAQ</sequence>
<organism evidence="1 2">
    <name type="scientific">Candidatus Methanogaster sp</name>
    <dbReference type="NCBI Taxonomy" id="3386292"/>
    <lineage>
        <taxon>Archaea</taxon>
        <taxon>Methanobacteriati</taxon>
        <taxon>Methanobacteriota</taxon>
        <taxon>Stenosarchaea group</taxon>
        <taxon>Methanomicrobia</taxon>
        <taxon>Methanosarcinales</taxon>
        <taxon>ANME-2 cluster</taxon>
        <taxon>Candidatus Methanogasteraceae</taxon>
        <taxon>Candidatus Methanogaster</taxon>
    </lineage>
</organism>
<accession>A0AC61L6C4</accession>
<dbReference type="EMBL" id="PQXF01000002">
    <property type="protein sequence ID" value="PXF61927.1"/>
    <property type="molecule type" value="Genomic_DNA"/>
</dbReference>
<gene>
    <name evidence="1" type="primary">modB</name>
    <name evidence="1" type="ORF">C4B59_01485</name>
</gene>
<protein>
    <submittedName>
        <fullName evidence="1">Molybdate ABC transporter permease subunit</fullName>
    </submittedName>
</protein>
<reference evidence="1" key="1">
    <citation type="submission" date="2018-01" db="EMBL/GenBank/DDBJ databases">
        <authorList>
            <person name="Krukenberg V."/>
        </authorList>
    </citation>
    <scope>NUCLEOTIDE SEQUENCE</scope>
    <source>
        <strain evidence="1">E20ANME2</strain>
    </source>
</reference>